<evidence type="ECO:0000256" key="3">
    <source>
        <dbReference type="PROSITE-ProRule" id="PRU00023"/>
    </source>
</evidence>
<dbReference type="PRINTS" id="PR01415">
    <property type="entry name" value="ANKYRIN"/>
</dbReference>
<feature type="domain" description="HTH APSES-type" evidence="6">
    <location>
        <begin position="6"/>
        <end position="112"/>
    </location>
</feature>
<gene>
    <name evidence="7" type="primary">SWI6_1</name>
    <name evidence="7" type="ORF">IWQ62_003832</name>
</gene>
<dbReference type="PROSITE" id="PS51299">
    <property type="entry name" value="HTH_APSES"/>
    <property type="match status" value="1"/>
</dbReference>
<evidence type="ECO:0000313" key="8">
    <source>
        <dbReference type="Proteomes" id="UP001150925"/>
    </source>
</evidence>
<dbReference type="OrthoDB" id="6718656at2759"/>
<comment type="caution">
    <text evidence="7">The sequence shown here is derived from an EMBL/GenBank/DDBJ whole genome shotgun (WGS) entry which is preliminary data.</text>
</comment>
<dbReference type="InterPro" id="IPR036770">
    <property type="entry name" value="Ankyrin_rpt-contain_sf"/>
</dbReference>
<dbReference type="PROSITE" id="PS50297">
    <property type="entry name" value="ANK_REP_REGION"/>
    <property type="match status" value="2"/>
</dbReference>
<dbReference type="PANTHER" id="PTHR43828:SF3">
    <property type="entry name" value="CHROMO DOMAIN-CONTAINING PROTEIN"/>
    <property type="match status" value="1"/>
</dbReference>
<dbReference type="InterPro" id="IPR018004">
    <property type="entry name" value="KilA/APSES_HTH"/>
</dbReference>
<dbReference type="InterPro" id="IPR036887">
    <property type="entry name" value="HTH_APSES_sf"/>
</dbReference>
<keyword evidence="2 3" id="KW-0040">ANK repeat</keyword>
<dbReference type="Gene3D" id="3.10.260.10">
    <property type="entry name" value="Transcription regulator HTH, APSES-type DNA-binding domain"/>
    <property type="match status" value="1"/>
</dbReference>
<feature type="coiled-coil region" evidence="4">
    <location>
        <begin position="609"/>
        <end position="650"/>
    </location>
</feature>
<dbReference type="SMART" id="SM00248">
    <property type="entry name" value="ANK"/>
    <property type="match status" value="2"/>
</dbReference>
<evidence type="ECO:0000259" key="6">
    <source>
        <dbReference type="PROSITE" id="PS51299"/>
    </source>
</evidence>
<feature type="compositionally biased region" description="Low complexity" evidence="5">
    <location>
        <begin position="779"/>
        <end position="790"/>
    </location>
</feature>
<evidence type="ECO:0000313" key="7">
    <source>
        <dbReference type="EMBL" id="KAJ1961533.1"/>
    </source>
</evidence>
<reference evidence="7" key="1">
    <citation type="submission" date="2022-07" db="EMBL/GenBank/DDBJ databases">
        <title>Phylogenomic reconstructions and comparative analyses of Kickxellomycotina fungi.</title>
        <authorList>
            <person name="Reynolds N.K."/>
            <person name="Stajich J.E."/>
            <person name="Barry K."/>
            <person name="Grigoriev I.V."/>
            <person name="Crous P."/>
            <person name="Smith M.E."/>
        </authorList>
    </citation>
    <scope>NUCLEOTIDE SEQUENCE</scope>
    <source>
        <strain evidence="7">RSA 1196</strain>
    </source>
</reference>
<evidence type="ECO:0000256" key="2">
    <source>
        <dbReference type="ARBA" id="ARBA00023043"/>
    </source>
</evidence>
<dbReference type="EMBL" id="JANBPY010001120">
    <property type="protein sequence ID" value="KAJ1961533.1"/>
    <property type="molecule type" value="Genomic_DNA"/>
</dbReference>
<dbReference type="GO" id="GO:0030907">
    <property type="term" value="C:MBF transcription complex"/>
    <property type="evidence" value="ECO:0007669"/>
    <property type="project" value="TreeGrafter"/>
</dbReference>
<feature type="region of interest" description="Disordered" evidence="5">
    <location>
        <begin position="777"/>
        <end position="804"/>
    </location>
</feature>
<feature type="compositionally biased region" description="Polar residues" evidence="5">
    <location>
        <begin position="132"/>
        <end position="145"/>
    </location>
</feature>
<dbReference type="PROSITE" id="PS50088">
    <property type="entry name" value="ANK_REPEAT"/>
    <property type="match status" value="2"/>
</dbReference>
<dbReference type="Pfam" id="PF00023">
    <property type="entry name" value="Ank"/>
    <property type="match status" value="1"/>
</dbReference>
<feature type="region of interest" description="Disordered" evidence="5">
    <location>
        <begin position="128"/>
        <end position="179"/>
    </location>
</feature>
<dbReference type="InterPro" id="IPR003163">
    <property type="entry name" value="Tscrpt_reg_HTH_APSES-type"/>
</dbReference>
<dbReference type="PANTHER" id="PTHR43828">
    <property type="entry name" value="ASPARAGINASE"/>
    <property type="match status" value="1"/>
</dbReference>
<dbReference type="Pfam" id="PF04383">
    <property type="entry name" value="KilA-N"/>
    <property type="match status" value="1"/>
</dbReference>
<keyword evidence="1" id="KW-0677">Repeat</keyword>
<dbReference type="InterPro" id="IPR051642">
    <property type="entry name" value="SWI6-like"/>
</dbReference>
<proteinExistence type="predicted"/>
<dbReference type="Gene3D" id="1.25.40.20">
    <property type="entry name" value="Ankyrin repeat-containing domain"/>
    <property type="match status" value="1"/>
</dbReference>
<dbReference type="InterPro" id="IPR002110">
    <property type="entry name" value="Ankyrin_rpt"/>
</dbReference>
<evidence type="ECO:0000256" key="1">
    <source>
        <dbReference type="ARBA" id="ARBA00022737"/>
    </source>
</evidence>
<dbReference type="SUPFAM" id="SSF54616">
    <property type="entry name" value="DNA-binding domain of Mlu1-box binding protein MBP1"/>
    <property type="match status" value="1"/>
</dbReference>
<dbReference type="GO" id="GO:0003677">
    <property type="term" value="F:DNA binding"/>
    <property type="evidence" value="ECO:0007669"/>
    <property type="project" value="InterPro"/>
</dbReference>
<evidence type="ECO:0000256" key="4">
    <source>
        <dbReference type="SAM" id="Coils"/>
    </source>
</evidence>
<feature type="repeat" description="ANK" evidence="3">
    <location>
        <begin position="496"/>
        <end position="528"/>
    </location>
</feature>
<organism evidence="7 8">
    <name type="scientific">Dispira parvispora</name>
    <dbReference type="NCBI Taxonomy" id="1520584"/>
    <lineage>
        <taxon>Eukaryota</taxon>
        <taxon>Fungi</taxon>
        <taxon>Fungi incertae sedis</taxon>
        <taxon>Zoopagomycota</taxon>
        <taxon>Kickxellomycotina</taxon>
        <taxon>Dimargaritomycetes</taxon>
        <taxon>Dimargaritales</taxon>
        <taxon>Dimargaritaceae</taxon>
        <taxon>Dispira</taxon>
    </lineage>
</organism>
<dbReference type="AlphaFoldDB" id="A0A9W8E668"/>
<dbReference type="Pfam" id="PF12796">
    <property type="entry name" value="Ank_2"/>
    <property type="match status" value="1"/>
</dbReference>
<dbReference type="SUPFAM" id="SSF48403">
    <property type="entry name" value="Ankyrin repeat"/>
    <property type="match status" value="1"/>
</dbReference>
<evidence type="ECO:0000256" key="5">
    <source>
        <dbReference type="SAM" id="MobiDB-lite"/>
    </source>
</evidence>
<protein>
    <submittedName>
        <fullName evidence="7">Transcriptional regulator swi6</fullName>
    </submittedName>
</protein>
<name>A0A9W8E668_9FUNG</name>
<accession>A0A9W8E668</accession>
<keyword evidence="8" id="KW-1185">Reference proteome</keyword>
<keyword evidence="4" id="KW-0175">Coiled coil</keyword>
<dbReference type="GO" id="GO:0001228">
    <property type="term" value="F:DNA-binding transcription activator activity, RNA polymerase II-specific"/>
    <property type="evidence" value="ECO:0007669"/>
    <property type="project" value="UniProtKB-ARBA"/>
</dbReference>
<feature type="repeat" description="ANK" evidence="3">
    <location>
        <begin position="353"/>
        <end position="385"/>
    </location>
</feature>
<dbReference type="GO" id="GO:0033309">
    <property type="term" value="C:SBF transcription complex"/>
    <property type="evidence" value="ECO:0007669"/>
    <property type="project" value="TreeGrafter"/>
</dbReference>
<dbReference type="Proteomes" id="UP001150925">
    <property type="component" value="Unassembled WGS sequence"/>
</dbReference>
<sequence length="853" mass="92762">MNLSTIFHSMYSGIPVYEQTVNGVAVMRRLKDSYLNATQILKVANVPKPRRLRIIEAELLSGVHEKVQGGYGKYQGTWVPYKVGVDLAIRYNVYDQLKPIIEYNPTANGTKPDDTPSKVDFMRMMRKESDRSLNNASSHRVTMSKQVPVVPSHHSTHENKRGRASPPRPPIPASSPVLKRHRVNHTEEMSLVHGGAGNRGSQRAFRGVAQSSPTPSPLYSCPGGGFGIPECSSPVFEVPNSNQTYVPPLALEDLTHSTQHSAGLIKPDTRDSPTMYFPVALPVDNDLDALHPSALPSDIDLPLPEVEALSTADRHRGVLMALFLDDDRTGVPPAGLAAEETDGLNFDLVIDDQGHTPLHWAAALGRNQLVEWLLERGADSCKRNQAGQTPLIRAVLSTDQHERSSFPGLLVLLHDAIPLVDSRSRSVVHHTVLAAGEKSKASAAMYYLDCLIQWVARSATTTATTTDGETDALPTTSTDDTVTNDFISFLNLTDCNGDTALNIAARIGNSQLVQILVNSGASVEISNSMGLKPRDFSVVNQALQRSPNGLNDGAHKNLDVLELMPSETVVGSNTPTAESRVSRTGRGSQLVSLVQHMVDELEGNFQCIAQQKDQALQSAQRQLQQATKELSQVRSEVEALQKHAKEREALHIQIGRLESLLALPQSSPDEISKLQTALLGPQGPNSSSSVITPDETVVDQLQQLQTQTQACELLNTLLQRHIDQMQTRTTHKEWQCKRVISLCCNIPMEKVDEWANHILTAMESEHPDSGAPDMTFSTAPGMAPAAGEPGNSDPTAGVSMGQGNPGMIDVNHILSASMSEEQNIQRITEFMNSIRPSKKTPLKPSDGAALPAL</sequence>
<dbReference type="SMART" id="SM01252">
    <property type="entry name" value="KilA-N"/>
    <property type="match status" value="1"/>
</dbReference>